<reference evidence="1 2" key="1">
    <citation type="journal article" date="2023" name="Microb. Genom.">
        <title>Mesoterricola silvestris gen. nov., sp. nov., Mesoterricola sediminis sp. nov., Geothrix oryzae sp. nov., Geothrix edaphica sp. nov., Geothrix rubra sp. nov., and Geothrix limicola sp. nov., six novel members of Acidobacteriota isolated from soils.</title>
        <authorList>
            <person name="Weisberg A.J."/>
            <person name="Pearce E."/>
            <person name="Kramer C.G."/>
            <person name="Chang J.H."/>
            <person name="Clarke C.R."/>
        </authorList>
    </citation>
    <scope>NUCLEOTIDE SEQUENCE [LARGE SCALE GENOMIC DNA]</scope>
    <source>
        <strain evidence="1 2">NE20-4-1</strain>
    </source>
</reference>
<keyword evidence="2" id="KW-1185">Reference proteome</keyword>
<organism evidence="1 2">
    <name type="scientific">Streptomyces caniscabiei</name>
    <dbReference type="NCBI Taxonomy" id="2746961"/>
    <lineage>
        <taxon>Bacteria</taxon>
        <taxon>Bacillati</taxon>
        <taxon>Actinomycetota</taxon>
        <taxon>Actinomycetes</taxon>
        <taxon>Kitasatosporales</taxon>
        <taxon>Streptomycetaceae</taxon>
        <taxon>Streptomyces</taxon>
    </lineage>
</organism>
<evidence type="ECO:0000313" key="2">
    <source>
        <dbReference type="Proteomes" id="UP001282474"/>
    </source>
</evidence>
<comment type="caution">
    <text evidence="1">The sequence shown here is derived from an EMBL/GenBank/DDBJ whole genome shotgun (WGS) entry which is preliminary data.</text>
</comment>
<dbReference type="Proteomes" id="UP001282474">
    <property type="component" value="Unassembled WGS sequence"/>
</dbReference>
<proteinExistence type="predicted"/>
<protein>
    <recommendedName>
        <fullName evidence="3">CopG family transcriptional regulator</fullName>
    </recommendedName>
</protein>
<dbReference type="EMBL" id="JARAWJ010000042">
    <property type="protein sequence ID" value="MDX3042788.1"/>
    <property type="molecule type" value="Genomic_DNA"/>
</dbReference>
<dbReference type="RefSeq" id="WP_319687357.1">
    <property type="nucleotide sequence ID" value="NZ_JARAWI010000036.1"/>
</dbReference>
<gene>
    <name evidence="1" type="ORF">PV383_37275</name>
</gene>
<evidence type="ECO:0000313" key="1">
    <source>
        <dbReference type="EMBL" id="MDX3042788.1"/>
    </source>
</evidence>
<name>A0ABU4MZY3_9ACTN</name>
<sequence>MTDYSTGECPADEPVGLIPEDLYLKRAAERGRHEIVLGSIRAHLEEQPTASAVNAALRHWISDLTALGGEVAKTKRRPPG</sequence>
<evidence type="ECO:0008006" key="3">
    <source>
        <dbReference type="Google" id="ProtNLM"/>
    </source>
</evidence>
<accession>A0ABU4MZY3</accession>